<evidence type="ECO:0000313" key="4">
    <source>
        <dbReference type="Proteomes" id="UP000789739"/>
    </source>
</evidence>
<dbReference type="Proteomes" id="UP000789739">
    <property type="component" value="Unassembled WGS sequence"/>
</dbReference>
<evidence type="ECO:0000256" key="2">
    <source>
        <dbReference type="SAM" id="Phobius"/>
    </source>
</evidence>
<keyword evidence="2" id="KW-0812">Transmembrane</keyword>
<comment type="caution">
    <text evidence="3">The sequence shown here is derived from an EMBL/GenBank/DDBJ whole genome shotgun (WGS) entry which is preliminary data.</text>
</comment>
<proteinExistence type="predicted"/>
<sequence>MAGQDCLISPSSTSTLADELAYTDTEARYEKERFNYDRGSYNAMRTTLTDDSETDVSNGGNSETETKTETNRPDIDRYAIYLALKHDLSTHHIDEKIYSEKTIYNDNNIAQHSISIPPLSSYQSRPFGLVSPHFPHHSSNHPSCIHSYHSSPDSSQSFYLPGNSAANLFAIPNALHTTIESRRIVSKWLFFLGFLVMPCWWAGAIYVAKEPTPDDYKWKKLCIRASVWGTVALAAVGVIWVCLHPTVFGSR</sequence>
<protein>
    <submittedName>
        <fullName evidence="3">2852_t:CDS:1</fullName>
    </submittedName>
</protein>
<feature type="region of interest" description="Disordered" evidence="1">
    <location>
        <begin position="45"/>
        <end position="71"/>
    </location>
</feature>
<dbReference type="OrthoDB" id="2438927at2759"/>
<gene>
    <name evidence="3" type="ORF">PBRASI_LOCUS7526</name>
</gene>
<reference evidence="3" key="1">
    <citation type="submission" date="2021-06" db="EMBL/GenBank/DDBJ databases">
        <authorList>
            <person name="Kallberg Y."/>
            <person name="Tangrot J."/>
            <person name="Rosling A."/>
        </authorList>
    </citation>
    <scope>NUCLEOTIDE SEQUENCE</scope>
    <source>
        <strain evidence="3">BR232B</strain>
    </source>
</reference>
<name>A0A9N9CEE4_9GLOM</name>
<feature type="transmembrane region" description="Helical" evidence="2">
    <location>
        <begin position="188"/>
        <end position="207"/>
    </location>
</feature>
<dbReference type="EMBL" id="CAJVPI010001174">
    <property type="protein sequence ID" value="CAG8598828.1"/>
    <property type="molecule type" value="Genomic_DNA"/>
</dbReference>
<accession>A0A9N9CEE4</accession>
<dbReference type="AlphaFoldDB" id="A0A9N9CEE4"/>
<organism evidence="3 4">
    <name type="scientific">Paraglomus brasilianum</name>
    <dbReference type="NCBI Taxonomy" id="144538"/>
    <lineage>
        <taxon>Eukaryota</taxon>
        <taxon>Fungi</taxon>
        <taxon>Fungi incertae sedis</taxon>
        <taxon>Mucoromycota</taxon>
        <taxon>Glomeromycotina</taxon>
        <taxon>Glomeromycetes</taxon>
        <taxon>Paraglomerales</taxon>
        <taxon>Paraglomeraceae</taxon>
        <taxon>Paraglomus</taxon>
    </lineage>
</organism>
<keyword evidence="2" id="KW-0472">Membrane</keyword>
<keyword evidence="2" id="KW-1133">Transmembrane helix</keyword>
<evidence type="ECO:0000313" key="3">
    <source>
        <dbReference type="EMBL" id="CAG8598828.1"/>
    </source>
</evidence>
<keyword evidence="4" id="KW-1185">Reference proteome</keyword>
<feature type="compositionally biased region" description="Polar residues" evidence="1">
    <location>
        <begin position="45"/>
        <end position="63"/>
    </location>
</feature>
<feature type="transmembrane region" description="Helical" evidence="2">
    <location>
        <begin position="227"/>
        <end position="248"/>
    </location>
</feature>
<evidence type="ECO:0000256" key="1">
    <source>
        <dbReference type="SAM" id="MobiDB-lite"/>
    </source>
</evidence>